<dbReference type="RefSeq" id="WP_095070737.1">
    <property type="nucleotide sequence ID" value="NZ_LT899436.1"/>
</dbReference>
<evidence type="ECO:0000313" key="2">
    <source>
        <dbReference type="EMBL" id="SNR15182.1"/>
    </source>
</evidence>
<keyword evidence="1" id="KW-0812">Transmembrane</keyword>
<keyword evidence="1" id="KW-0472">Membrane</keyword>
<reference evidence="2 3" key="1">
    <citation type="submission" date="2017-07" db="EMBL/GenBank/DDBJ databases">
        <authorList>
            <person name="Sun Z.S."/>
            <person name="Albrecht U."/>
            <person name="Echele G."/>
            <person name="Lee C.C."/>
        </authorList>
    </citation>
    <scope>NUCLEOTIDE SEQUENCE [LARGE SCALE GENOMIC DNA]</scope>
    <source>
        <strain evidence="3">type strain: KCTC 22618</strain>
    </source>
</reference>
<protein>
    <submittedName>
        <fullName evidence="2">Uncharacterized protein</fullName>
    </submittedName>
</protein>
<feature type="transmembrane region" description="Helical" evidence="1">
    <location>
        <begin position="6"/>
        <end position="30"/>
    </location>
</feature>
<keyword evidence="3" id="KW-1185">Reference proteome</keyword>
<dbReference type="AlphaFoldDB" id="A0A238U7W7"/>
<name>A0A238U7W7_9FLAO</name>
<accession>A0A238U7W7</accession>
<gene>
    <name evidence="2" type="ORF">TJEJU_1451</name>
</gene>
<sequence>MKSKFVKVLLVINGILIPIFIIYVLGNVLYDEFKNNRTSISNPENDDLPILKNIRKKKHSSLIKIPNSENYATAEYYVKGNDMLGLEVEELNLPYQVPKNTSNIIFLDSQFNQIRKLLKKKGSIKGIFISNIFSSHHNEVLKKLSHLSFFIAEEDSNNDGIINEFDQHYIYVSDLNGDNLTKVTDKIVTQFEWVNGDEILLTFAEDKNSKLRYGLYNVKTKTMTIPKTIED</sequence>
<proteinExistence type="predicted"/>
<evidence type="ECO:0000256" key="1">
    <source>
        <dbReference type="SAM" id="Phobius"/>
    </source>
</evidence>
<dbReference type="Proteomes" id="UP000215214">
    <property type="component" value="Chromosome TJEJU"/>
</dbReference>
<keyword evidence="1" id="KW-1133">Transmembrane helix</keyword>
<dbReference type="KEGG" id="tje:TJEJU_1451"/>
<organism evidence="2 3">
    <name type="scientific">Tenacibaculum jejuense</name>
    <dbReference type="NCBI Taxonomy" id="584609"/>
    <lineage>
        <taxon>Bacteria</taxon>
        <taxon>Pseudomonadati</taxon>
        <taxon>Bacteroidota</taxon>
        <taxon>Flavobacteriia</taxon>
        <taxon>Flavobacteriales</taxon>
        <taxon>Flavobacteriaceae</taxon>
        <taxon>Tenacibaculum</taxon>
    </lineage>
</organism>
<dbReference type="EMBL" id="LT899436">
    <property type="protein sequence ID" value="SNR15182.1"/>
    <property type="molecule type" value="Genomic_DNA"/>
</dbReference>
<evidence type="ECO:0000313" key="3">
    <source>
        <dbReference type="Proteomes" id="UP000215214"/>
    </source>
</evidence>
<dbReference type="OrthoDB" id="1452733at2"/>